<evidence type="ECO:0000313" key="1">
    <source>
        <dbReference type="EMBL" id="XCP95460.1"/>
    </source>
</evidence>
<protein>
    <submittedName>
        <fullName evidence="1">Uncharacterized protein</fullName>
    </submittedName>
</protein>
<sequence>MEKINTFQPKQPPEYTCLDDRRIELHSVIRSMIKETAYQKDYIWNTSPIHICSPDSAHTDSSGSVLQNKNADHLEPFDLKTDMANRARRLRQNVWNSRVLKNGARNQRWFDKLQDYRNGV</sequence>
<dbReference type="AlphaFoldDB" id="A0AAU8NC20"/>
<proteinExistence type="predicted"/>
<dbReference type="EMBL" id="CP159992">
    <property type="protein sequence ID" value="XCP95460.1"/>
    <property type="molecule type" value="Genomic_DNA"/>
</dbReference>
<reference evidence="1" key="1">
    <citation type="submission" date="2024-05" db="EMBL/GenBank/DDBJ databases">
        <title>Draft genome assemblies of 36 bacteria isolated from hibernating arctic ground squirrels.</title>
        <authorList>
            <person name="McKee H."/>
            <person name="Mullen L."/>
            <person name="Drown D.M."/>
            <person name="Duddleston K.N."/>
        </authorList>
    </citation>
    <scope>NUCLEOTIDE SEQUENCE</scope>
    <source>
        <strain evidence="1">AN1007</strain>
    </source>
</reference>
<organism evidence="1">
    <name type="scientific">Paenibacillus sp. AN1007</name>
    <dbReference type="NCBI Taxonomy" id="3151385"/>
    <lineage>
        <taxon>Bacteria</taxon>
        <taxon>Bacillati</taxon>
        <taxon>Bacillota</taxon>
        <taxon>Bacilli</taxon>
        <taxon>Bacillales</taxon>
        <taxon>Paenibacillaceae</taxon>
        <taxon>Paenibacillus</taxon>
    </lineage>
</organism>
<gene>
    <name evidence="1" type="ORF">ABXS70_01525</name>
</gene>
<dbReference type="RefSeq" id="WP_366293438.1">
    <property type="nucleotide sequence ID" value="NZ_CP159992.1"/>
</dbReference>
<name>A0AAU8NC20_9BACL</name>
<accession>A0AAU8NC20</accession>